<dbReference type="EMBL" id="JAKCXM010000008">
    <property type="protein sequence ID" value="KAJ0408801.1"/>
    <property type="molecule type" value="Genomic_DNA"/>
</dbReference>
<evidence type="ECO:0000256" key="2">
    <source>
        <dbReference type="SAM" id="Phobius"/>
    </source>
</evidence>
<keyword evidence="2" id="KW-0472">Membrane</keyword>
<feature type="region of interest" description="Disordered" evidence="1">
    <location>
        <begin position="208"/>
        <end position="237"/>
    </location>
</feature>
<feature type="compositionally biased region" description="Low complexity" evidence="1">
    <location>
        <begin position="72"/>
        <end position="81"/>
    </location>
</feature>
<dbReference type="AlphaFoldDB" id="A0AAD5QEI3"/>
<keyword evidence="2" id="KW-0812">Transmembrane</keyword>
<evidence type="ECO:0008006" key="5">
    <source>
        <dbReference type="Google" id="ProtNLM"/>
    </source>
</evidence>
<reference evidence="3" key="1">
    <citation type="submission" date="2021-12" db="EMBL/GenBank/DDBJ databases">
        <title>Prjna785345.</title>
        <authorList>
            <person name="Rujirawat T."/>
            <person name="Krajaejun T."/>
        </authorList>
    </citation>
    <scope>NUCLEOTIDE SEQUENCE</scope>
    <source>
        <strain evidence="3">Pi057C3</strain>
    </source>
</reference>
<dbReference type="Proteomes" id="UP001209570">
    <property type="component" value="Unassembled WGS sequence"/>
</dbReference>
<keyword evidence="2" id="KW-1133">Transmembrane helix</keyword>
<evidence type="ECO:0000313" key="4">
    <source>
        <dbReference type="Proteomes" id="UP001209570"/>
    </source>
</evidence>
<feature type="compositionally biased region" description="Polar residues" evidence="1">
    <location>
        <begin position="142"/>
        <end position="165"/>
    </location>
</feature>
<sequence length="237" mass="25673">MGLLVLSAVAALALTFVTLVTVLVVKLVMLVTVPNTILLLVLAGAVHLEQSRRSCIAKGYYSCTRLPSDDMSSSQSVVSSQAVEPKVEPSTRKAHRADSVSSTESEEELDDSEPLTASVDTPAVEAPRSGGRLPELRRQRLTAPSKSFQESSKSVPSPLRRSTGSFPAHGKTPNYINRDPIAAERKQMKAALETEGYWIGDFRTQQPSFARRSKQPVSPAHGRDVASTRTRLVPHAV</sequence>
<gene>
    <name evidence="3" type="ORF">P43SY_000697</name>
</gene>
<proteinExistence type="predicted"/>
<evidence type="ECO:0000313" key="3">
    <source>
        <dbReference type="EMBL" id="KAJ0408801.1"/>
    </source>
</evidence>
<protein>
    <recommendedName>
        <fullName evidence="5">Transmembrane protein</fullName>
    </recommendedName>
</protein>
<keyword evidence="4" id="KW-1185">Reference proteome</keyword>
<name>A0AAD5QEI3_PYTIN</name>
<comment type="caution">
    <text evidence="3">The sequence shown here is derived from an EMBL/GenBank/DDBJ whole genome shotgun (WGS) entry which is preliminary data.</text>
</comment>
<feature type="compositionally biased region" description="Acidic residues" evidence="1">
    <location>
        <begin position="104"/>
        <end position="113"/>
    </location>
</feature>
<organism evidence="3 4">
    <name type="scientific">Pythium insidiosum</name>
    <name type="common">Pythiosis disease agent</name>
    <dbReference type="NCBI Taxonomy" id="114742"/>
    <lineage>
        <taxon>Eukaryota</taxon>
        <taxon>Sar</taxon>
        <taxon>Stramenopiles</taxon>
        <taxon>Oomycota</taxon>
        <taxon>Peronosporomycetes</taxon>
        <taxon>Pythiales</taxon>
        <taxon>Pythiaceae</taxon>
        <taxon>Pythium</taxon>
    </lineage>
</organism>
<evidence type="ECO:0000256" key="1">
    <source>
        <dbReference type="SAM" id="MobiDB-lite"/>
    </source>
</evidence>
<feature type="transmembrane region" description="Helical" evidence="2">
    <location>
        <begin position="29"/>
        <end position="48"/>
    </location>
</feature>
<feature type="region of interest" description="Disordered" evidence="1">
    <location>
        <begin position="72"/>
        <end position="179"/>
    </location>
</feature>
<accession>A0AAD5QEI3</accession>